<gene>
    <name evidence="2" type="ORF">BC936DRAFT_140980</name>
</gene>
<accession>A0A433DGF6</accession>
<feature type="region of interest" description="Disordered" evidence="1">
    <location>
        <begin position="70"/>
        <end position="93"/>
    </location>
</feature>
<dbReference type="AlphaFoldDB" id="A0A433DGF6"/>
<dbReference type="Proteomes" id="UP000268093">
    <property type="component" value="Unassembled WGS sequence"/>
</dbReference>
<keyword evidence="3" id="KW-1185">Reference proteome</keyword>
<reference evidence="2 3" key="1">
    <citation type="journal article" date="2018" name="New Phytol.">
        <title>Phylogenomics of Endogonaceae and evolution of mycorrhizas within Mucoromycota.</title>
        <authorList>
            <person name="Chang Y."/>
            <person name="Desiro A."/>
            <person name="Na H."/>
            <person name="Sandor L."/>
            <person name="Lipzen A."/>
            <person name="Clum A."/>
            <person name="Barry K."/>
            <person name="Grigoriev I.V."/>
            <person name="Martin F.M."/>
            <person name="Stajich J.E."/>
            <person name="Smith M.E."/>
            <person name="Bonito G."/>
            <person name="Spatafora J.W."/>
        </authorList>
    </citation>
    <scope>NUCLEOTIDE SEQUENCE [LARGE SCALE GENOMIC DNA]</scope>
    <source>
        <strain evidence="2 3">GMNB39</strain>
    </source>
</reference>
<evidence type="ECO:0000256" key="1">
    <source>
        <dbReference type="SAM" id="MobiDB-lite"/>
    </source>
</evidence>
<sequence>MKSIYYLTYISSIHPITFNNFIIPSFGGDRQDTEKGSTNRGIFHFLLAPLKSADIRPIPIDHASWSKLRSPLPQREFGDGSGEEDEGETEENEIAAPATLSVIVYIAHIYLLC</sequence>
<name>A0A433DGF6_9FUNG</name>
<proteinExistence type="predicted"/>
<comment type="caution">
    <text evidence="2">The sequence shown here is derived from an EMBL/GenBank/DDBJ whole genome shotgun (WGS) entry which is preliminary data.</text>
</comment>
<protein>
    <submittedName>
        <fullName evidence="2">Uncharacterized protein</fullName>
    </submittedName>
</protein>
<evidence type="ECO:0000313" key="3">
    <source>
        <dbReference type="Proteomes" id="UP000268093"/>
    </source>
</evidence>
<evidence type="ECO:0000313" key="2">
    <source>
        <dbReference type="EMBL" id="RUP49914.1"/>
    </source>
</evidence>
<feature type="compositionally biased region" description="Acidic residues" evidence="1">
    <location>
        <begin position="81"/>
        <end position="93"/>
    </location>
</feature>
<organism evidence="2 3">
    <name type="scientific">Jimgerdemannia flammicorona</name>
    <dbReference type="NCBI Taxonomy" id="994334"/>
    <lineage>
        <taxon>Eukaryota</taxon>
        <taxon>Fungi</taxon>
        <taxon>Fungi incertae sedis</taxon>
        <taxon>Mucoromycota</taxon>
        <taxon>Mucoromycotina</taxon>
        <taxon>Endogonomycetes</taxon>
        <taxon>Endogonales</taxon>
        <taxon>Endogonaceae</taxon>
        <taxon>Jimgerdemannia</taxon>
    </lineage>
</organism>
<dbReference type="EMBL" id="RBNI01001844">
    <property type="protein sequence ID" value="RUP49914.1"/>
    <property type="molecule type" value="Genomic_DNA"/>
</dbReference>